<feature type="region of interest" description="Disordered" evidence="1">
    <location>
        <begin position="1"/>
        <end position="58"/>
    </location>
</feature>
<gene>
    <name evidence="2" type="ORF">MUK42_19381</name>
</gene>
<name>A0A9E7G966_9LILI</name>
<accession>A0A9E7G966</accession>
<proteinExistence type="predicted"/>
<evidence type="ECO:0000313" key="3">
    <source>
        <dbReference type="Proteomes" id="UP001055439"/>
    </source>
</evidence>
<reference evidence="2" key="1">
    <citation type="submission" date="2022-05" db="EMBL/GenBank/DDBJ databases">
        <title>The Musa troglodytarum L. genome provides insights into the mechanism of non-climacteric behaviour and enrichment of carotenoids.</title>
        <authorList>
            <person name="Wang J."/>
        </authorList>
    </citation>
    <scope>NUCLEOTIDE SEQUENCE</scope>
    <source>
        <tissue evidence="2">Leaf</tissue>
    </source>
</reference>
<keyword evidence="3" id="KW-1185">Reference proteome</keyword>
<dbReference type="Proteomes" id="UP001055439">
    <property type="component" value="Chromosome 5"/>
</dbReference>
<organism evidence="2 3">
    <name type="scientific">Musa troglodytarum</name>
    <name type="common">fe'i banana</name>
    <dbReference type="NCBI Taxonomy" id="320322"/>
    <lineage>
        <taxon>Eukaryota</taxon>
        <taxon>Viridiplantae</taxon>
        <taxon>Streptophyta</taxon>
        <taxon>Embryophyta</taxon>
        <taxon>Tracheophyta</taxon>
        <taxon>Spermatophyta</taxon>
        <taxon>Magnoliopsida</taxon>
        <taxon>Liliopsida</taxon>
        <taxon>Zingiberales</taxon>
        <taxon>Musaceae</taxon>
        <taxon>Musa</taxon>
    </lineage>
</organism>
<feature type="compositionally biased region" description="Basic residues" evidence="1">
    <location>
        <begin position="47"/>
        <end position="58"/>
    </location>
</feature>
<protein>
    <submittedName>
        <fullName evidence="2">Uncharacterized protein</fullName>
    </submittedName>
</protein>
<sequence length="58" mass="6262">MGGRGARNTRIALETPTPPDLPSVSLERATGPPRVPRAPVDIAHRTPGPRRRVTRNVS</sequence>
<evidence type="ECO:0000313" key="2">
    <source>
        <dbReference type="EMBL" id="URE07764.1"/>
    </source>
</evidence>
<dbReference type="EMBL" id="CP097507">
    <property type="protein sequence ID" value="URE07764.1"/>
    <property type="molecule type" value="Genomic_DNA"/>
</dbReference>
<dbReference type="AlphaFoldDB" id="A0A9E7G966"/>
<evidence type="ECO:0000256" key="1">
    <source>
        <dbReference type="SAM" id="MobiDB-lite"/>
    </source>
</evidence>